<dbReference type="Proteomes" id="UP000277580">
    <property type="component" value="Unassembled WGS sequence"/>
</dbReference>
<evidence type="ECO:0000256" key="1">
    <source>
        <dbReference type="SAM" id="MobiDB-lite"/>
    </source>
</evidence>
<feature type="compositionally biased region" description="Basic and acidic residues" evidence="1">
    <location>
        <begin position="122"/>
        <end position="133"/>
    </location>
</feature>
<feature type="region of interest" description="Disordered" evidence="1">
    <location>
        <begin position="93"/>
        <end position="133"/>
    </location>
</feature>
<sequence>MAVSSLPPPRRTPPKTQPSKLKVRAMCNSIDQYFEYIHNQSPVKLRRFRSIEPQSKGRLGGWKTYERLQSASVAVSFEEEAFWGNEIRMKFEEEFEELSGGSEEDSDEDEDEEEEQRPQQQQEREVKGENKKA</sequence>
<evidence type="ECO:0000313" key="2">
    <source>
        <dbReference type="EMBL" id="RPB12158.1"/>
    </source>
</evidence>
<dbReference type="OrthoDB" id="10380917at2759"/>
<protein>
    <submittedName>
        <fullName evidence="2">Uncharacterized protein</fullName>
    </submittedName>
</protein>
<proteinExistence type="predicted"/>
<feature type="region of interest" description="Disordered" evidence="1">
    <location>
        <begin position="1"/>
        <end position="22"/>
    </location>
</feature>
<feature type="compositionally biased region" description="Acidic residues" evidence="1">
    <location>
        <begin position="93"/>
        <end position="115"/>
    </location>
</feature>
<dbReference type="EMBL" id="ML119130">
    <property type="protein sequence ID" value="RPB12158.1"/>
    <property type="molecule type" value="Genomic_DNA"/>
</dbReference>
<feature type="compositionally biased region" description="Pro residues" evidence="1">
    <location>
        <begin position="1"/>
        <end position="11"/>
    </location>
</feature>
<name>A0A3N4KRM1_9PEZI</name>
<gene>
    <name evidence="2" type="ORF">P167DRAFT_166870</name>
</gene>
<reference evidence="2 3" key="1">
    <citation type="journal article" date="2018" name="Nat. Ecol. Evol.">
        <title>Pezizomycetes genomes reveal the molecular basis of ectomycorrhizal truffle lifestyle.</title>
        <authorList>
            <person name="Murat C."/>
            <person name="Payen T."/>
            <person name="Noel B."/>
            <person name="Kuo A."/>
            <person name="Morin E."/>
            <person name="Chen J."/>
            <person name="Kohler A."/>
            <person name="Krizsan K."/>
            <person name="Balestrini R."/>
            <person name="Da Silva C."/>
            <person name="Montanini B."/>
            <person name="Hainaut M."/>
            <person name="Levati E."/>
            <person name="Barry K.W."/>
            <person name="Belfiori B."/>
            <person name="Cichocki N."/>
            <person name="Clum A."/>
            <person name="Dockter R.B."/>
            <person name="Fauchery L."/>
            <person name="Guy J."/>
            <person name="Iotti M."/>
            <person name="Le Tacon F."/>
            <person name="Lindquist E.A."/>
            <person name="Lipzen A."/>
            <person name="Malagnac F."/>
            <person name="Mello A."/>
            <person name="Molinier V."/>
            <person name="Miyauchi S."/>
            <person name="Poulain J."/>
            <person name="Riccioni C."/>
            <person name="Rubini A."/>
            <person name="Sitrit Y."/>
            <person name="Splivallo R."/>
            <person name="Traeger S."/>
            <person name="Wang M."/>
            <person name="Zifcakova L."/>
            <person name="Wipf D."/>
            <person name="Zambonelli A."/>
            <person name="Paolocci F."/>
            <person name="Nowrousian M."/>
            <person name="Ottonello S."/>
            <person name="Baldrian P."/>
            <person name="Spatafora J.W."/>
            <person name="Henrissat B."/>
            <person name="Nagy L.G."/>
            <person name="Aury J.M."/>
            <person name="Wincker P."/>
            <person name="Grigoriev I.V."/>
            <person name="Bonfante P."/>
            <person name="Martin F.M."/>
        </authorList>
    </citation>
    <scope>NUCLEOTIDE SEQUENCE [LARGE SCALE GENOMIC DNA]</scope>
    <source>
        <strain evidence="2 3">CCBAS932</strain>
    </source>
</reference>
<keyword evidence="3" id="KW-1185">Reference proteome</keyword>
<dbReference type="AlphaFoldDB" id="A0A3N4KRM1"/>
<organism evidence="2 3">
    <name type="scientific">Morchella conica CCBAS932</name>
    <dbReference type="NCBI Taxonomy" id="1392247"/>
    <lineage>
        <taxon>Eukaryota</taxon>
        <taxon>Fungi</taxon>
        <taxon>Dikarya</taxon>
        <taxon>Ascomycota</taxon>
        <taxon>Pezizomycotina</taxon>
        <taxon>Pezizomycetes</taxon>
        <taxon>Pezizales</taxon>
        <taxon>Morchellaceae</taxon>
        <taxon>Morchella</taxon>
    </lineage>
</organism>
<evidence type="ECO:0000313" key="3">
    <source>
        <dbReference type="Proteomes" id="UP000277580"/>
    </source>
</evidence>
<dbReference type="InParanoid" id="A0A3N4KRM1"/>
<accession>A0A3N4KRM1</accession>